<comment type="subcellular location">
    <subcellularLocation>
        <location evidence="1">Membrane</location>
        <topology evidence="1">Multi-pass membrane protein</topology>
    </subcellularLocation>
</comment>
<gene>
    <name evidence="7" type="primary">ORAI2</name>
</gene>
<dbReference type="PANTHER" id="PTHR31501:SF7">
    <property type="entry name" value="CALCIUM RELEASE-ACTIVATED CALCIUM CHANNEL PROTEIN 1"/>
    <property type="match status" value="1"/>
</dbReference>
<dbReference type="GO" id="GO:0002115">
    <property type="term" value="P:store-operated calcium entry"/>
    <property type="evidence" value="ECO:0007669"/>
    <property type="project" value="TreeGrafter"/>
</dbReference>
<accession>T2M7F8</accession>
<dbReference type="PANTHER" id="PTHR31501">
    <property type="entry name" value="CALCIUM RELEASE-ACTIVATED CALCIUM CHANNEL PROTEIN 1"/>
    <property type="match status" value="1"/>
</dbReference>
<evidence type="ECO:0000256" key="5">
    <source>
        <dbReference type="ARBA" id="ARBA00023136"/>
    </source>
</evidence>
<dbReference type="Pfam" id="PF07856">
    <property type="entry name" value="Orai-1"/>
    <property type="match status" value="1"/>
</dbReference>
<feature type="transmembrane region" description="Helical" evidence="6">
    <location>
        <begin position="138"/>
        <end position="158"/>
    </location>
</feature>
<keyword evidence="5 6" id="KW-0472">Membrane</keyword>
<evidence type="ECO:0000256" key="2">
    <source>
        <dbReference type="ARBA" id="ARBA00008062"/>
    </source>
</evidence>
<keyword evidence="3 6" id="KW-0812">Transmembrane</keyword>
<dbReference type="GO" id="GO:0016020">
    <property type="term" value="C:membrane"/>
    <property type="evidence" value="ECO:0007669"/>
    <property type="project" value="UniProtKB-SubCell"/>
</dbReference>
<dbReference type="InterPro" id="IPR012446">
    <property type="entry name" value="CRAC_channel"/>
</dbReference>
<dbReference type="InterPro" id="IPR038350">
    <property type="entry name" value="Orai_sf"/>
</dbReference>
<dbReference type="AlphaFoldDB" id="T2M7F8"/>
<name>T2M7F8_HYDVU</name>
<organism evidence="7">
    <name type="scientific">Hydra vulgaris</name>
    <name type="common">Hydra</name>
    <name type="synonym">Hydra attenuata</name>
    <dbReference type="NCBI Taxonomy" id="6087"/>
    <lineage>
        <taxon>Eukaryota</taxon>
        <taxon>Metazoa</taxon>
        <taxon>Cnidaria</taxon>
        <taxon>Hydrozoa</taxon>
        <taxon>Hydroidolina</taxon>
        <taxon>Anthoathecata</taxon>
        <taxon>Aplanulata</taxon>
        <taxon>Hydridae</taxon>
        <taxon>Hydra</taxon>
    </lineage>
</organism>
<dbReference type="OrthoDB" id="61124at2759"/>
<dbReference type="KEGG" id="hmg:100213417"/>
<dbReference type="GO" id="GO:0015279">
    <property type="term" value="F:store-operated calcium channel activity"/>
    <property type="evidence" value="ECO:0007669"/>
    <property type="project" value="TreeGrafter"/>
</dbReference>
<evidence type="ECO:0000256" key="6">
    <source>
        <dbReference type="SAM" id="Phobius"/>
    </source>
</evidence>
<dbReference type="EMBL" id="HAAD01001628">
    <property type="protein sequence ID" value="CDG67860.1"/>
    <property type="molecule type" value="mRNA"/>
</dbReference>
<protein>
    <submittedName>
        <fullName evidence="7">Protein orai-2</fullName>
    </submittedName>
</protein>
<evidence type="ECO:0000256" key="4">
    <source>
        <dbReference type="ARBA" id="ARBA00022989"/>
    </source>
</evidence>
<dbReference type="OMA" id="LEMEYNY"/>
<evidence type="ECO:0000313" key="7">
    <source>
        <dbReference type="EMBL" id="CDG67860.1"/>
    </source>
</evidence>
<dbReference type="Gene3D" id="1.20.140.140">
    <property type="entry name" value="Calcium release-activated calcium channel protein Orai"/>
    <property type="match status" value="1"/>
</dbReference>
<proteinExistence type="evidence at transcript level"/>
<sequence>MSNPNFSYPFSAQDENEVTEAHVDNQLISWRKLLLSKAKLKASSRTSGLMSGFAMVAMVEITISEKDVLPPVLWVLFSILTTVLISVHVFALMISVCILPNIETIDELHGNTYAGQNGAPKTLPTDSPHLKLQMYIEVAWIFSTGLGTLLFLIEIPVLMWVKFYSTSRPAAVACTIIMVPVCIVFVIFAIVFYRKLIKHKYDRSSHEIEEMENLAKQLSKSNLTFSEGMK</sequence>
<evidence type="ECO:0000256" key="3">
    <source>
        <dbReference type="ARBA" id="ARBA00022692"/>
    </source>
</evidence>
<feature type="transmembrane region" description="Helical" evidence="6">
    <location>
        <begin position="75"/>
        <end position="99"/>
    </location>
</feature>
<evidence type="ECO:0000256" key="1">
    <source>
        <dbReference type="ARBA" id="ARBA00004141"/>
    </source>
</evidence>
<keyword evidence="4 6" id="KW-1133">Transmembrane helix</keyword>
<feature type="transmembrane region" description="Helical" evidence="6">
    <location>
        <begin position="170"/>
        <end position="193"/>
    </location>
</feature>
<comment type="similarity">
    <text evidence="2">Belongs to the Orai family.</text>
</comment>
<reference evidence="7" key="1">
    <citation type="journal article" date="2013" name="Genome Biol. Evol.">
        <title>Punctuated emergences of genetic and phenotypic innovations in eumetazoan, bilaterian, euteleostome, and hominidae ancestors.</title>
        <authorList>
            <person name="Wenger Y."/>
            <person name="Galliot B."/>
        </authorList>
    </citation>
    <scope>NUCLEOTIDE SEQUENCE</scope>
    <source>
        <tissue evidence="7">Whole animals</tissue>
    </source>
</reference>